<dbReference type="AlphaFoldDB" id="A0A1H8INC0"/>
<gene>
    <name evidence="1" type="ORF">SAMN04488003_12716</name>
</gene>
<dbReference type="RefSeq" id="WP_177174691.1">
    <property type="nucleotide sequence ID" value="NZ_FOCI01000027.1"/>
</dbReference>
<dbReference type="Proteomes" id="UP000199585">
    <property type="component" value="Unassembled WGS sequence"/>
</dbReference>
<evidence type="ECO:0000313" key="1">
    <source>
        <dbReference type="EMBL" id="SEN70213.1"/>
    </source>
</evidence>
<dbReference type="EMBL" id="FOCI01000027">
    <property type="protein sequence ID" value="SEN70213.1"/>
    <property type="molecule type" value="Genomic_DNA"/>
</dbReference>
<accession>A0A1H8INC0</accession>
<sequence length="46" mass="5063">MKAAAFIIERENVVTGVFPAFDQLDKVRSQGVAVEGRYESNDGFSL</sequence>
<reference evidence="1 2" key="1">
    <citation type="submission" date="2016-10" db="EMBL/GenBank/DDBJ databases">
        <authorList>
            <person name="de Groot N.N."/>
        </authorList>
    </citation>
    <scope>NUCLEOTIDE SEQUENCE [LARGE SCALE GENOMIC DNA]</scope>
    <source>
        <strain evidence="1 2">DSM 16213</strain>
    </source>
</reference>
<protein>
    <submittedName>
        <fullName evidence="1">Uncharacterized protein</fullName>
    </submittedName>
</protein>
<name>A0A1H8INC0_9RHOB</name>
<evidence type="ECO:0000313" key="2">
    <source>
        <dbReference type="Proteomes" id="UP000199585"/>
    </source>
</evidence>
<keyword evidence="2" id="KW-1185">Reference proteome</keyword>
<organism evidence="1 2">
    <name type="scientific">Loktanella fryxellensis</name>
    <dbReference type="NCBI Taxonomy" id="245187"/>
    <lineage>
        <taxon>Bacteria</taxon>
        <taxon>Pseudomonadati</taxon>
        <taxon>Pseudomonadota</taxon>
        <taxon>Alphaproteobacteria</taxon>
        <taxon>Rhodobacterales</taxon>
        <taxon>Roseobacteraceae</taxon>
        <taxon>Loktanella</taxon>
    </lineage>
</organism>
<proteinExistence type="predicted"/>